<dbReference type="EMBL" id="CADCTV010000452">
    <property type="protein sequence ID" value="CAA9331395.1"/>
    <property type="molecule type" value="Genomic_DNA"/>
</dbReference>
<feature type="non-terminal residue" evidence="2">
    <location>
        <position position="37"/>
    </location>
</feature>
<accession>A0A6J4LFY5</accession>
<gene>
    <name evidence="2" type="ORF">AVDCRST_MAG89-2144</name>
</gene>
<evidence type="ECO:0000256" key="1">
    <source>
        <dbReference type="SAM" id="MobiDB-lite"/>
    </source>
</evidence>
<evidence type="ECO:0000313" key="2">
    <source>
        <dbReference type="EMBL" id="CAA9331395.1"/>
    </source>
</evidence>
<dbReference type="AlphaFoldDB" id="A0A6J4LFY5"/>
<feature type="region of interest" description="Disordered" evidence="1">
    <location>
        <begin position="1"/>
        <end position="37"/>
    </location>
</feature>
<proteinExistence type="predicted"/>
<name>A0A6J4LFY5_9BACT</name>
<sequence>ARLRPRRGGPGAGGEGAGGGAAGGAFAAPDRVLQPRA</sequence>
<reference evidence="2" key="1">
    <citation type="submission" date="2020-02" db="EMBL/GenBank/DDBJ databases">
        <authorList>
            <person name="Meier V. D."/>
        </authorList>
    </citation>
    <scope>NUCLEOTIDE SEQUENCE</scope>
    <source>
        <strain evidence="2">AVDCRST_MAG89</strain>
    </source>
</reference>
<organism evidence="2">
    <name type="scientific">uncultured Gemmatimonadota bacterium</name>
    <dbReference type="NCBI Taxonomy" id="203437"/>
    <lineage>
        <taxon>Bacteria</taxon>
        <taxon>Pseudomonadati</taxon>
        <taxon>Gemmatimonadota</taxon>
        <taxon>environmental samples</taxon>
    </lineage>
</organism>
<protein>
    <submittedName>
        <fullName evidence="2">Uncharacterized protein</fullName>
    </submittedName>
</protein>
<feature type="compositionally biased region" description="Gly residues" evidence="1">
    <location>
        <begin position="8"/>
        <end position="23"/>
    </location>
</feature>
<feature type="non-terminal residue" evidence="2">
    <location>
        <position position="1"/>
    </location>
</feature>